<dbReference type="AlphaFoldDB" id="A0A0D3K893"/>
<feature type="compositionally biased region" description="Low complexity" evidence="1">
    <location>
        <begin position="447"/>
        <end position="459"/>
    </location>
</feature>
<dbReference type="KEGG" id="ehx:EMIHUDRAFT_116913"/>
<evidence type="ECO:0008006" key="4">
    <source>
        <dbReference type="Google" id="ProtNLM"/>
    </source>
</evidence>
<dbReference type="PaxDb" id="2903-EOD21996"/>
<dbReference type="KEGG" id="ehx:EMIHUDRAFT_98991"/>
<feature type="region of interest" description="Disordered" evidence="1">
    <location>
        <begin position="366"/>
        <end position="407"/>
    </location>
</feature>
<feature type="compositionally biased region" description="Basic and acidic residues" evidence="1">
    <location>
        <begin position="394"/>
        <end position="404"/>
    </location>
</feature>
<dbReference type="HOGENOM" id="CLU_416478_0_0_1"/>
<evidence type="ECO:0000313" key="2">
    <source>
        <dbReference type="EnsemblProtists" id="EOD31978"/>
    </source>
</evidence>
<evidence type="ECO:0000256" key="1">
    <source>
        <dbReference type="SAM" id="MobiDB-lite"/>
    </source>
</evidence>
<dbReference type="GeneID" id="17267541"/>
<keyword evidence="3" id="KW-1185">Reference proteome</keyword>
<evidence type="ECO:0000313" key="3">
    <source>
        <dbReference type="Proteomes" id="UP000013827"/>
    </source>
</evidence>
<dbReference type="EnsemblProtists" id="EOD31978">
    <property type="protein sequence ID" value="EOD31978"/>
    <property type="gene ID" value="EMIHUDRAFT_98991"/>
</dbReference>
<reference evidence="3" key="1">
    <citation type="journal article" date="2013" name="Nature">
        <title>Pan genome of the phytoplankton Emiliania underpins its global distribution.</title>
        <authorList>
            <person name="Read B.A."/>
            <person name="Kegel J."/>
            <person name="Klute M.J."/>
            <person name="Kuo A."/>
            <person name="Lefebvre S.C."/>
            <person name="Maumus F."/>
            <person name="Mayer C."/>
            <person name="Miller J."/>
            <person name="Monier A."/>
            <person name="Salamov A."/>
            <person name="Young J."/>
            <person name="Aguilar M."/>
            <person name="Claverie J.M."/>
            <person name="Frickenhaus S."/>
            <person name="Gonzalez K."/>
            <person name="Herman E.K."/>
            <person name="Lin Y.C."/>
            <person name="Napier J."/>
            <person name="Ogata H."/>
            <person name="Sarno A.F."/>
            <person name="Shmutz J."/>
            <person name="Schroeder D."/>
            <person name="de Vargas C."/>
            <person name="Verret F."/>
            <person name="von Dassow P."/>
            <person name="Valentin K."/>
            <person name="Van de Peer Y."/>
            <person name="Wheeler G."/>
            <person name="Dacks J.B."/>
            <person name="Delwiche C.F."/>
            <person name="Dyhrman S.T."/>
            <person name="Glockner G."/>
            <person name="John U."/>
            <person name="Richards T."/>
            <person name="Worden A.Z."/>
            <person name="Zhang X."/>
            <person name="Grigoriev I.V."/>
            <person name="Allen A.E."/>
            <person name="Bidle K."/>
            <person name="Borodovsky M."/>
            <person name="Bowler C."/>
            <person name="Brownlee C."/>
            <person name="Cock J.M."/>
            <person name="Elias M."/>
            <person name="Gladyshev V.N."/>
            <person name="Groth M."/>
            <person name="Guda C."/>
            <person name="Hadaegh A."/>
            <person name="Iglesias-Rodriguez M.D."/>
            <person name="Jenkins J."/>
            <person name="Jones B.M."/>
            <person name="Lawson T."/>
            <person name="Leese F."/>
            <person name="Lindquist E."/>
            <person name="Lobanov A."/>
            <person name="Lomsadze A."/>
            <person name="Malik S.B."/>
            <person name="Marsh M.E."/>
            <person name="Mackinder L."/>
            <person name="Mock T."/>
            <person name="Mueller-Roeber B."/>
            <person name="Pagarete A."/>
            <person name="Parker M."/>
            <person name="Probert I."/>
            <person name="Quesneville H."/>
            <person name="Raines C."/>
            <person name="Rensing S.A."/>
            <person name="Riano-Pachon D.M."/>
            <person name="Richier S."/>
            <person name="Rokitta S."/>
            <person name="Shiraiwa Y."/>
            <person name="Soanes D.M."/>
            <person name="van der Giezen M."/>
            <person name="Wahlund T.M."/>
            <person name="Williams B."/>
            <person name="Wilson W."/>
            <person name="Wolfe G."/>
            <person name="Wurch L.L."/>
        </authorList>
    </citation>
    <scope>NUCLEOTIDE SEQUENCE</scope>
</reference>
<dbReference type="Proteomes" id="UP000013827">
    <property type="component" value="Unassembled WGS sequence"/>
</dbReference>
<feature type="region of interest" description="Disordered" evidence="1">
    <location>
        <begin position="519"/>
        <end position="548"/>
    </location>
</feature>
<reference evidence="2" key="2">
    <citation type="submission" date="2024-10" db="UniProtKB">
        <authorList>
            <consortium name="EnsemblProtists"/>
        </authorList>
    </citation>
    <scope>IDENTIFICATION</scope>
</reference>
<dbReference type="RefSeq" id="XP_005784407.1">
    <property type="nucleotide sequence ID" value="XM_005784350.1"/>
</dbReference>
<dbReference type="GeneID" id="17277251"/>
<organism evidence="2 3">
    <name type="scientific">Emiliania huxleyi (strain CCMP1516)</name>
    <dbReference type="NCBI Taxonomy" id="280463"/>
    <lineage>
        <taxon>Eukaryota</taxon>
        <taxon>Haptista</taxon>
        <taxon>Haptophyta</taxon>
        <taxon>Prymnesiophyceae</taxon>
        <taxon>Isochrysidales</taxon>
        <taxon>Noelaerhabdaceae</taxon>
        <taxon>Emiliania</taxon>
    </lineage>
</organism>
<dbReference type="RefSeq" id="XP_005774425.1">
    <property type="nucleotide sequence ID" value="XM_005774368.1"/>
</dbReference>
<accession>A0A0D3K893</accession>
<feature type="region of interest" description="Disordered" evidence="1">
    <location>
        <begin position="69"/>
        <end position="130"/>
    </location>
</feature>
<name>A0A0D3K893_EMIH1</name>
<feature type="region of interest" description="Disordered" evidence="1">
    <location>
        <begin position="433"/>
        <end position="459"/>
    </location>
</feature>
<sequence length="659" mass="66534">MDTLNGGTVCDQLPVAIPFTPPGPTAAAVPEELGSAAILREQLDSVPSSAASPALPIAVILEESAEAVLSPGDNGGRDTAVPAATPGGPPPGNVLGKRQLDEPAGSQPVGKPRKEPKPRADTALPPGFSRTVRNEKKKEYWYVAPDGSRHSSRAAAWRQFSTTTADGAARLRAAETARAAAASAAAVPEVVASYSVGGSEEDEAELATVLPEAVATVAVVTAAEAAAGEEEWCGSSPAPAAVAQQGAGGEAPAALVPAPKLRADAVLPPGYTRAVRNEKKHEYWYVAPDGSRHSSRAAAWKHFAPAVPEEVEAAAASAALAAIKGTSSTSSLDSTALTLVAVASPAAAPSAALALGEAPPALADPAPAAASLAAGEARQEAGQEEEAAPQPSPKPRESRPRDELPPGFTRLVRSAKKHEWWYLSPDGTRLSSRAAAWKHHSGEQRTAEGAPAADGAATAPGEELPTVAEAVLAEAVPPLMVLPSAAEADAVRSSVAPAGDASALPATHATAAALPEVATPADARDAGEPALSPAPPGQPRADTPPGYTRAVRNEKKKEYWYVAPDGSRHSSRAAAWKHFAPAGSDGVGQLGIAEAAVAVAMPMASHGEVAAEMVLPEAVAELASSPVDAPLITIATSAADAAPAEALPNEILQPGHAPV</sequence>
<protein>
    <recommendedName>
        <fullName evidence="4">MBD domain-containing protein</fullName>
    </recommendedName>
</protein>
<dbReference type="EnsemblProtists" id="EOD21996">
    <property type="protein sequence ID" value="EOD21996"/>
    <property type="gene ID" value="EMIHUDRAFT_116913"/>
</dbReference>
<proteinExistence type="predicted"/>
<feature type="compositionally biased region" description="Low complexity" evidence="1">
    <location>
        <begin position="366"/>
        <end position="376"/>
    </location>
</feature>